<dbReference type="Gene3D" id="2.60.450.10">
    <property type="entry name" value="Lipopolysaccharide (LPS) transport protein A like domain"/>
    <property type="match status" value="1"/>
</dbReference>
<reference evidence="2" key="1">
    <citation type="journal article" date="2014" name="Int. J. Syst. Evol. Microbiol.">
        <title>Complete genome sequence of Corynebacterium casei LMG S-19264T (=DSM 44701T), isolated from a smear-ripened cheese.</title>
        <authorList>
            <consortium name="US DOE Joint Genome Institute (JGI-PGF)"/>
            <person name="Walter F."/>
            <person name="Albersmeier A."/>
            <person name="Kalinowski J."/>
            <person name="Ruckert C."/>
        </authorList>
    </citation>
    <scope>NUCLEOTIDE SEQUENCE</scope>
    <source>
        <strain evidence="2">CGMCC 1.6293</strain>
    </source>
</reference>
<feature type="transmembrane region" description="Helical" evidence="1">
    <location>
        <begin position="12"/>
        <end position="32"/>
    </location>
</feature>
<evidence type="ECO:0000313" key="3">
    <source>
        <dbReference type="Proteomes" id="UP000649829"/>
    </source>
</evidence>
<reference evidence="2" key="2">
    <citation type="submission" date="2020-09" db="EMBL/GenBank/DDBJ databases">
        <authorList>
            <person name="Sun Q."/>
            <person name="Zhou Y."/>
        </authorList>
    </citation>
    <scope>NUCLEOTIDE SEQUENCE</scope>
    <source>
        <strain evidence="2">CGMCC 1.6293</strain>
    </source>
</reference>
<name>A0A917WI74_9RHOB</name>
<proteinExistence type="predicted"/>
<protein>
    <recommendedName>
        <fullName evidence="4">Lipopolysaccharide export system protein LptC</fullName>
    </recommendedName>
</protein>
<dbReference type="InterPro" id="IPR010664">
    <property type="entry name" value="LipoPS_assembly_LptC-rel"/>
</dbReference>
<keyword evidence="1" id="KW-0812">Transmembrane</keyword>
<sequence>MARRDRHTRIVGWLKIGLPLAALAILSTLFLLSRRIEPADDLPFAQVELEDRARRQQITRPSLSGATDKGDLVEVSAAEVRPDTADPGRVTAMDVAAKIGFADGGSMQVRADSAQFDQGAGQADLSGDVLVATGTGQEIRTGRLTIALDTLEVVAPGEVRSTGPEGTLTAGGMRVTGGAGGDDVQLVFTDGVKLVYEPQRSED</sequence>
<dbReference type="EMBL" id="BMLF01000002">
    <property type="protein sequence ID" value="GGM06808.1"/>
    <property type="molecule type" value="Genomic_DNA"/>
</dbReference>
<evidence type="ECO:0000256" key="1">
    <source>
        <dbReference type="SAM" id="Phobius"/>
    </source>
</evidence>
<dbReference type="AlphaFoldDB" id="A0A917WI74"/>
<accession>A0A917WI74</accession>
<evidence type="ECO:0000313" key="2">
    <source>
        <dbReference type="EMBL" id="GGM06808.1"/>
    </source>
</evidence>
<dbReference type="Proteomes" id="UP000649829">
    <property type="component" value="Unassembled WGS sequence"/>
</dbReference>
<dbReference type="RefSeq" id="WP_028287115.1">
    <property type="nucleotide sequence ID" value="NZ_BMLF01000002.1"/>
</dbReference>
<evidence type="ECO:0008006" key="4">
    <source>
        <dbReference type="Google" id="ProtNLM"/>
    </source>
</evidence>
<keyword evidence="1" id="KW-0472">Membrane</keyword>
<keyword evidence="1" id="KW-1133">Transmembrane helix</keyword>
<gene>
    <name evidence="2" type="ORF">GCM10011534_30950</name>
</gene>
<keyword evidence="3" id="KW-1185">Reference proteome</keyword>
<organism evidence="2 3">
    <name type="scientific">Pseudooceanicola nanhaiensis</name>
    <dbReference type="NCBI Taxonomy" id="375761"/>
    <lineage>
        <taxon>Bacteria</taxon>
        <taxon>Pseudomonadati</taxon>
        <taxon>Pseudomonadota</taxon>
        <taxon>Alphaproteobacteria</taxon>
        <taxon>Rhodobacterales</taxon>
        <taxon>Paracoccaceae</taxon>
        <taxon>Pseudooceanicola</taxon>
    </lineage>
</organism>
<comment type="caution">
    <text evidence="2">The sequence shown here is derived from an EMBL/GenBank/DDBJ whole genome shotgun (WGS) entry which is preliminary data.</text>
</comment>
<dbReference type="Pfam" id="PF06835">
    <property type="entry name" value="LptC"/>
    <property type="match status" value="1"/>
</dbReference>